<feature type="binding site" evidence="7">
    <location>
        <begin position="312"/>
        <end position="316"/>
    </location>
    <ligand>
        <name>FMN</name>
        <dbReference type="ChEBI" id="CHEBI:58210"/>
    </ligand>
</feature>
<dbReference type="GO" id="GO:0004459">
    <property type="term" value="F:L-lactate dehydrogenase (NAD+) activity"/>
    <property type="evidence" value="ECO:0007669"/>
    <property type="project" value="TreeGrafter"/>
</dbReference>
<gene>
    <name evidence="9" type="ORF">FKG94_02270</name>
</gene>
<evidence type="ECO:0000256" key="2">
    <source>
        <dbReference type="ARBA" id="ARBA00022630"/>
    </source>
</evidence>
<comment type="cofactor">
    <cofactor evidence="1">
        <name>FMN</name>
        <dbReference type="ChEBI" id="CHEBI:58210"/>
    </cofactor>
</comment>
<evidence type="ECO:0000313" key="9">
    <source>
        <dbReference type="EMBL" id="TQV85690.1"/>
    </source>
</evidence>
<proteinExistence type="inferred from homology"/>
<dbReference type="PANTHER" id="PTHR10578:SF107">
    <property type="entry name" value="2-HYDROXYACID OXIDASE 1"/>
    <property type="match status" value="1"/>
</dbReference>
<dbReference type="Pfam" id="PF01070">
    <property type="entry name" value="FMN_dh"/>
    <property type="match status" value="1"/>
</dbReference>
<dbReference type="GO" id="GO:0005886">
    <property type="term" value="C:plasma membrane"/>
    <property type="evidence" value="ECO:0007669"/>
    <property type="project" value="TreeGrafter"/>
</dbReference>
<dbReference type="CDD" id="cd02809">
    <property type="entry name" value="alpha_hydroxyacid_oxid_FMN"/>
    <property type="match status" value="1"/>
</dbReference>
<feature type="binding site" evidence="7">
    <location>
        <position position="281"/>
    </location>
    <ligand>
        <name>glyoxylate</name>
        <dbReference type="ChEBI" id="CHEBI:36655"/>
    </ligand>
</feature>
<protein>
    <submittedName>
        <fullName evidence="9">Alpha-hydroxy-acid oxidizing protein</fullName>
    </submittedName>
</protein>
<evidence type="ECO:0000256" key="7">
    <source>
        <dbReference type="PIRSR" id="PIRSR000138-2"/>
    </source>
</evidence>
<dbReference type="PROSITE" id="PS51349">
    <property type="entry name" value="FMN_HYDROXY_ACID_DH_2"/>
    <property type="match status" value="1"/>
</dbReference>
<accession>A0A545U890</accession>
<feature type="binding site" evidence="7">
    <location>
        <position position="279"/>
    </location>
    <ligand>
        <name>FMN</name>
        <dbReference type="ChEBI" id="CHEBI:58210"/>
    </ligand>
</feature>
<feature type="binding site" evidence="7">
    <location>
        <position position="112"/>
    </location>
    <ligand>
        <name>FMN</name>
        <dbReference type="ChEBI" id="CHEBI:58210"/>
    </ligand>
</feature>
<dbReference type="InterPro" id="IPR013785">
    <property type="entry name" value="Aldolase_TIM"/>
</dbReference>
<feature type="binding site" evidence="7">
    <location>
        <position position="30"/>
    </location>
    <ligand>
        <name>glyoxylate</name>
        <dbReference type="ChEBI" id="CHEBI:36655"/>
    </ligand>
</feature>
<evidence type="ECO:0000256" key="4">
    <source>
        <dbReference type="ARBA" id="ARBA00023002"/>
    </source>
</evidence>
<comment type="similarity">
    <text evidence="5">Belongs to the FMN-dependent alpha-hydroxy acid dehydrogenase family.</text>
</comment>
<dbReference type="AlphaFoldDB" id="A0A545U890"/>
<comment type="caution">
    <text evidence="9">The sequence shown here is derived from an EMBL/GenBank/DDBJ whole genome shotgun (WGS) entry which is preliminary data.</text>
</comment>
<evidence type="ECO:0000256" key="1">
    <source>
        <dbReference type="ARBA" id="ARBA00001917"/>
    </source>
</evidence>
<keyword evidence="4" id="KW-0560">Oxidoreductase</keyword>
<dbReference type="OrthoDB" id="9770452at2"/>
<dbReference type="GO" id="GO:0009060">
    <property type="term" value="P:aerobic respiration"/>
    <property type="evidence" value="ECO:0007669"/>
    <property type="project" value="TreeGrafter"/>
</dbReference>
<dbReference type="Proteomes" id="UP000319732">
    <property type="component" value="Unassembled WGS sequence"/>
</dbReference>
<feature type="binding site" evidence="7">
    <location>
        <position position="133"/>
    </location>
    <ligand>
        <name>FMN</name>
        <dbReference type="ChEBI" id="CHEBI:58210"/>
    </ligand>
</feature>
<sequence length="386" mass="42600">MSDYFNSAYPDSADLERRAQQRMPAFAFDYLQGGCNEEVGVRRNRDDIQAVQLHSELLKPAVSCDLSVELFGHRYSAPFGIAPVGLQGLMWPKCPEILAASAAEGNIPFVLSTVSSAGLERIAEITQGNAWFQLYNPTDSATRTDLLRRISAARYRVLVVTVDVPTFGFRPRDIKNGLAMPPTMTWSNIIRMLTRPRWLLETARAGKPEMQTLKPYMPKNLLATELAGFMNKTVMGPVDSEGLKAIRDMWKGPLVIKGLTSEYDVDKAVELGADAVVISNHGGRQLDIGESSIRALQRIAPKYREKIKIFMDSGLRSGPNIASALACGADFTFLGRTFVYGVAALGKRGGEHTINSLKMQLQQIMRQLGCGTVAQLSRHRVVWPPV</sequence>
<reference evidence="9 10" key="1">
    <citation type="submission" date="2019-06" db="EMBL/GenBank/DDBJ databases">
        <title>Whole genome sequence for Cellvibrionaceae sp. R142.</title>
        <authorList>
            <person name="Wang G."/>
        </authorList>
    </citation>
    <scope>NUCLEOTIDE SEQUENCE [LARGE SCALE GENOMIC DNA]</scope>
    <source>
        <strain evidence="9 10">R142</strain>
    </source>
</reference>
<feature type="binding site" evidence="7">
    <location>
        <position position="257"/>
    </location>
    <ligand>
        <name>FMN</name>
        <dbReference type="ChEBI" id="CHEBI:58210"/>
    </ligand>
</feature>
<dbReference type="InterPro" id="IPR000262">
    <property type="entry name" value="FMN-dep_DH"/>
</dbReference>
<keyword evidence="2 7" id="KW-0285">Flavoprotein</keyword>
<dbReference type="PROSITE" id="PS00557">
    <property type="entry name" value="FMN_HYDROXY_ACID_DH_1"/>
    <property type="match status" value="1"/>
</dbReference>
<organism evidence="9 10">
    <name type="scientific">Exilibacterium tricleocarpae</name>
    <dbReference type="NCBI Taxonomy" id="2591008"/>
    <lineage>
        <taxon>Bacteria</taxon>
        <taxon>Pseudomonadati</taxon>
        <taxon>Pseudomonadota</taxon>
        <taxon>Gammaproteobacteria</taxon>
        <taxon>Cellvibrionales</taxon>
        <taxon>Cellvibrionaceae</taxon>
        <taxon>Exilibacterium</taxon>
    </lineage>
</organism>
<dbReference type="PIRSF" id="PIRSF000138">
    <property type="entry name" value="Al-hdrx_acd_dh"/>
    <property type="match status" value="1"/>
</dbReference>
<dbReference type="GO" id="GO:0010181">
    <property type="term" value="F:FMN binding"/>
    <property type="evidence" value="ECO:0007669"/>
    <property type="project" value="InterPro"/>
</dbReference>
<evidence type="ECO:0000313" key="10">
    <source>
        <dbReference type="Proteomes" id="UP000319732"/>
    </source>
</evidence>
<feature type="binding site" evidence="7">
    <location>
        <begin position="335"/>
        <end position="336"/>
    </location>
    <ligand>
        <name>FMN</name>
        <dbReference type="ChEBI" id="CHEBI:58210"/>
    </ligand>
</feature>
<dbReference type="InterPro" id="IPR037396">
    <property type="entry name" value="FMN_HAD"/>
</dbReference>
<dbReference type="Gene3D" id="3.20.20.70">
    <property type="entry name" value="Aldolase class I"/>
    <property type="match status" value="1"/>
</dbReference>
<feature type="domain" description="FMN hydroxy acid dehydrogenase" evidence="8">
    <location>
        <begin position="4"/>
        <end position="386"/>
    </location>
</feature>
<feature type="binding site" evidence="7">
    <location>
        <position position="284"/>
    </location>
    <ligand>
        <name>glyoxylate</name>
        <dbReference type="ChEBI" id="CHEBI:36655"/>
    </ligand>
</feature>
<evidence type="ECO:0000256" key="3">
    <source>
        <dbReference type="ARBA" id="ARBA00022643"/>
    </source>
</evidence>
<evidence type="ECO:0000256" key="5">
    <source>
        <dbReference type="ARBA" id="ARBA00024042"/>
    </source>
</evidence>
<dbReference type="PANTHER" id="PTHR10578">
    <property type="entry name" value="S -2-HYDROXY-ACID OXIDASE-RELATED"/>
    <property type="match status" value="1"/>
</dbReference>
<keyword evidence="3 7" id="KW-0288">FMN</keyword>
<feature type="active site" description="Proton acceptor" evidence="6">
    <location>
        <position position="281"/>
    </location>
</feature>
<name>A0A545U890_9GAMM</name>
<dbReference type="EMBL" id="VHSG01000003">
    <property type="protein sequence ID" value="TQV85690.1"/>
    <property type="molecule type" value="Genomic_DNA"/>
</dbReference>
<dbReference type="SUPFAM" id="SSF51395">
    <property type="entry name" value="FMN-linked oxidoreductases"/>
    <property type="match status" value="1"/>
</dbReference>
<feature type="binding site" evidence="7">
    <location>
        <position position="135"/>
    </location>
    <ligand>
        <name>glyoxylate</name>
        <dbReference type="ChEBI" id="CHEBI:36655"/>
    </ligand>
</feature>
<feature type="binding site" evidence="7">
    <location>
        <begin position="83"/>
        <end position="85"/>
    </location>
    <ligand>
        <name>FMN</name>
        <dbReference type="ChEBI" id="CHEBI:58210"/>
    </ligand>
</feature>
<feature type="binding site" evidence="7">
    <location>
        <position position="161"/>
    </location>
    <ligand>
        <name>FMN</name>
        <dbReference type="ChEBI" id="CHEBI:58210"/>
    </ligand>
</feature>
<dbReference type="RefSeq" id="WP_142902541.1">
    <property type="nucleotide sequence ID" value="NZ_ML660087.1"/>
</dbReference>
<evidence type="ECO:0000256" key="6">
    <source>
        <dbReference type="PIRSR" id="PIRSR000138-1"/>
    </source>
</evidence>
<keyword evidence="10" id="KW-1185">Reference proteome</keyword>
<evidence type="ECO:0000259" key="8">
    <source>
        <dbReference type="PROSITE" id="PS51349"/>
    </source>
</evidence>
<dbReference type="InterPro" id="IPR012133">
    <property type="entry name" value="Alpha-hydoxy_acid_DH_FMN"/>
</dbReference>
<feature type="binding site" evidence="7">
    <location>
        <position position="170"/>
    </location>
    <ligand>
        <name>glyoxylate</name>
        <dbReference type="ChEBI" id="CHEBI:36655"/>
    </ligand>
</feature>
<dbReference type="InterPro" id="IPR008259">
    <property type="entry name" value="FMN_hydac_DH_AS"/>
</dbReference>